<sequence length="132" mass="15192">MKTPFVALTMIMAGKIVIEEYRSAAGNSFAGRLRQKKQVPAWFIFFSWWDAAQTLTDTLCKEIGKDDLTLNAKVLTLAYSHDGSSSSENWSITCTSNKKTQYDDAVIMTVWLHYSRGFTIQLIWQKEQNWRN</sequence>
<dbReference type="Gramene" id="Psat02G0264700-T1">
    <property type="protein sequence ID" value="KAI5436255.1"/>
    <property type="gene ID" value="KIW84_022647"/>
</dbReference>
<evidence type="ECO:0000313" key="1">
    <source>
        <dbReference type="EMBL" id="KAI5436248.1"/>
    </source>
</evidence>
<accession>A0A9D4YDL4</accession>
<reference evidence="1 3" key="1">
    <citation type="journal article" date="2022" name="Nat. Genet.">
        <title>Improved pea reference genome and pan-genome highlight genomic features and evolutionary characteristics.</title>
        <authorList>
            <person name="Yang T."/>
            <person name="Liu R."/>
            <person name="Luo Y."/>
            <person name="Hu S."/>
            <person name="Wang D."/>
            <person name="Wang C."/>
            <person name="Pandey M.K."/>
            <person name="Ge S."/>
            <person name="Xu Q."/>
            <person name="Li N."/>
            <person name="Li G."/>
            <person name="Huang Y."/>
            <person name="Saxena R.K."/>
            <person name="Ji Y."/>
            <person name="Li M."/>
            <person name="Yan X."/>
            <person name="He Y."/>
            <person name="Liu Y."/>
            <person name="Wang X."/>
            <person name="Xiang C."/>
            <person name="Varshney R.K."/>
            <person name="Ding H."/>
            <person name="Gao S."/>
            <person name="Zong X."/>
        </authorList>
    </citation>
    <scope>NUCLEOTIDE SEQUENCE [LARGE SCALE GENOMIC DNA]</scope>
    <source>
        <strain evidence="1 3">cv. Zhongwan 6</strain>
    </source>
</reference>
<dbReference type="InterPro" id="IPR036188">
    <property type="entry name" value="FAD/NAD-bd_sf"/>
</dbReference>
<dbReference type="AlphaFoldDB" id="A0A9D4YDL4"/>
<comment type="caution">
    <text evidence="1">The sequence shown here is derived from an EMBL/GenBank/DDBJ whole genome shotgun (WGS) entry which is preliminary data.</text>
</comment>
<dbReference type="Gramene" id="Psat02G0264300-T1">
    <property type="protein sequence ID" value="KAI5436248.1"/>
    <property type="gene ID" value="KIW84_022643"/>
</dbReference>
<evidence type="ECO:0000313" key="3">
    <source>
        <dbReference type="Proteomes" id="UP001058974"/>
    </source>
</evidence>
<dbReference type="EMBL" id="JAMSHJ010000002">
    <property type="protein sequence ID" value="KAI5436255.1"/>
    <property type="molecule type" value="Genomic_DNA"/>
</dbReference>
<protein>
    <submittedName>
        <fullName evidence="1">Uncharacterized protein</fullName>
    </submittedName>
</protein>
<gene>
    <name evidence="1" type="ORF">KIW84_022643</name>
    <name evidence="2" type="ORF">KIW84_022647</name>
</gene>
<evidence type="ECO:0000313" key="2">
    <source>
        <dbReference type="EMBL" id="KAI5436255.1"/>
    </source>
</evidence>
<name>A0A9D4YDL4_PEA</name>
<dbReference type="EMBL" id="JAMSHJ010000002">
    <property type="protein sequence ID" value="KAI5436248.1"/>
    <property type="molecule type" value="Genomic_DNA"/>
</dbReference>
<dbReference type="Gene3D" id="3.50.50.60">
    <property type="entry name" value="FAD/NAD(P)-binding domain"/>
    <property type="match status" value="1"/>
</dbReference>
<proteinExistence type="predicted"/>
<keyword evidence="3" id="KW-1185">Reference proteome</keyword>
<dbReference type="Proteomes" id="UP001058974">
    <property type="component" value="Chromosome 2"/>
</dbReference>
<organism evidence="1 3">
    <name type="scientific">Pisum sativum</name>
    <name type="common">Garden pea</name>
    <name type="synonym">Lathyrus oleraceus</name>
    <dbReference type="NCBI Taxonomy" id="3888"/>
    <lineage>
        <taxon>Eukaryota</taxon>
        <taxon>Viridiplantae</taxon>
        <taxon>Streptophyta</taxon>
        <taxon>Embryophyta</taxon>
        <taxon>Tracheophyta</taxon>
        <taxon>Spermatophyta</taxon>
        <taxon>Magnoliopsida</taxon>
        <taxon>eudicotyledons</taxon>
        <taxon>Gunneridae</taxon>
        <taxon>Pentapetalae</taxon>
        <taxon>rosids</taxon>
        <taxon>fabids</taxon>
        <taxon>Fabales</taxon>
        <taxon>Fabaceae</taxon>
        <taxon>Papilionoideae</taxon>
        <taxon>50 kb inversion clade</taxon>
        <taxon>NPAAA clade</taxon>
        <taxon>Hologalegina</taxon>
        <taxon>IRL clade</taxon>
        <taxon>Fabeae</taxon>
        <taxon>Lathyrus</taxon>
    </lineage>
</organism>